<name>A0A8K1GAA1_9PASS</name>
<protein>
    <submittedName>
        <fullName evidence="1">Uncharacterized protein</fullName>
    </submittedName>
</protein>
<dbReference type="EMBL" id="SWJQ01000441">
    <property type="protein sequence ID" value="TRZ14381.1"/>
    <property type="molecule type" value="Genomic_DNA"/>
</dbReference>
<organism evidence="1 2">
    <name type="scientific">Zosterops borbonicus</name>
    <dbReference type="NCBI Taxonomy" id="364589"/>
    <lineage>
        <taxon>Eukaryota</taxon>
        <taxon>Metazoa</taxon>
        <taxon>Chordata</taxon>
        <taxon>Craniata</taxon>
        <taxon>Vertebrata</taxon>
        <taxon>Euteleostomi</taxon>
        <taxon>Archelosauria</taxon>
        <taxon>Archosauria</taxon>
        <taxon>Dinosauria</taxon>
        <taxon>Saurischia</taxon>
        <taxon>Theropoda</taxon>
        <taxon>Coelurosauria</taxon>
        <taxon>Aves</taxon>
        <taxon>Neognathae</taxon>
        <taxon>Neoaves</taxon>
        <taxon>Telluraves</taxon>
        <taxon>Australaves</taxon>
        <taxon>Passeriformes</taxon>
        <taxon>Sylvioidea</taxon>
        <taxon>Zosteropidae</taxon>
        <taxon>Zosterops</taxon>
    </lineage>
</organism>
<reference evidence="1" key="1">
    <citation type="submission" date="2019-04" db="EMBL/GenBank/DDBJ databases">
        <title>Genome assembly of Zosterops borbonicus 15179.</title>
        <authorList>
            <person name="Leroy T."/>
            <person name="Anselmetti Y."/>
            <person name="Tilak M.-K."/>
            <person name="Nabholz B."/>
        </authorList>
    </citation>
    <scope>NUCLEOTIDE SEQUENCE</scope>
    <source>
        <strain evidence="1">HGM_15179</strain>
        <tissue evidence="1">Muscle</tissue>
    </source>
</reference>
<evidence type="ECO:0000313" key="1">
    <source>
        <dbReference type="EMBL" id="TRZ14381.1"/>
    </source>
</evidence>
<accession>A0A8K1GAA1</accession>
<comment type="caution">
    <text evidence="1">The sequence shown here is derived from an EMBL/GenBank/DDBJ whole genome shotgun (WGS) entry which is preliminary data.</text>
</comment>
<dbReference type="Proteomes" id="UP000796761">
    <property type="component" value="Unassembled WGS sequence"/>
</dbReference>
<proteinExistence type="predicted"/>
<dbReference type="AlphaFoldDB" id="A0A8K1GAA1"/>
<keyword evidence="2" id="KW-1185">Reference proteome</keyword>
<gene>
    <name evidence="1" type="ORF">HGM15179_012722</name>
</gene>
<sequence length="66" mass="7512">MRAEPLWEASDECAVSPGRTQAFTERKDRRNACTYKICLVKFPASVSSFMLELSLVWQCQGTGSWH</sequence>
<evidence type="ECO:0000313" key="2">
    <source>
        <dbReference type="Proteomes" id="UP000796761"/>
    </source>
</evidence>